<evidence type="ECO:0000256" key="4">
    <source>
        <dbReference type="ARBA" id="ARBA00023241"/>
    </source>
</evidence>
<dbReference type="STRING" id="4533.J3M1P4"/>
<dbReference type="AlphaFoldDB" id="J3M1P4"/>
<dbReference type="Gramene" id="OB04G33190.1">
    <property type="protein sequence ID" value="OB04G33190.1"/>
    <property type="gene ID" value="OB04G33190"/>
</dbReference>
<evidence type="ECO:0000256" key="5">
    <source>
        <dbReference type="ARBA" id="ARBA00023445"/>
    </source>
</evidence>
<name>J3M1P4_ORYBR</name>
<sequence>MSSELEKKTVCVTGGNGYVASLLIKMLLEKGYAVQTTVRDPNNEEKVSRFRDLEKLGPLKVFGANLEDEGSFDEAVAGCEFAFLVAAPMYDKSHKSDDLEKEIVQGGVQGTLNVLRSCARAGTVKRVVLTSSTAAVSSRPRRPREGAGHVLDESSWSDVEYLRSNKKLSPTQAYSISKVLSEREATRFAEENGLSLVTLVPVVAVGASPAVRVDTSVPACLSLITGDEEMMTILKGIEKASGWSMPLVHIEDVCRAEVFVAEKESAAGRYICGGLNTTVTEIAHFLEAKYPQYNVRCDCIEDHHPLKPTIFLSSEKLTGEGFEFKFKTLDEMYDDLIAYGKALGLVSN</sequence>
<dbReference type="GO" id="GO:0009813">
    <property type="term" value="P:flavonoid biosynthetic process"/>
    <property type="evidence" value="ECO:0007669"/>
    <property type="project" value="UniProtKB-KW"/>
</dbReference>
<dbReference type="OMA" id="YVIHLAH"/>
<evidence type="ECO:0000256" key="1">
    <source>
        <dbReference type="ARBA" id="ARBA00004966"/>
    </source>
</evidence>
<dbReference type="GO" id="GO:0016616">
    <property type="term" value="F:oxidoreductase activity, acting on the CH-OH group of donors, NAD or NADP as acceptor"/>
    <property type="evidence" value="ECO:0007669"/>
    <property type="project" value="TreeGrafter"/>
</dbReference>
<dbReference type="InterPro" id="IPR050425">
    <property type="entry name" value="NAD(P)_dehydrat-like"/>
</dbReference>
<evidence type="ECO:0000259" key="6">
    <source>
        <dbReference type="Pfam" id="PF01370"/>
    </source>
</evidence>
<reference evidence="7" key="2">
    <citation type="submission" date="2013-04" db="UniProtKB">
        <authorList>
            <consortium name="EnsemblPlants"/>
        </authorList>
    </citation>
    <scope>IDENTIFICATION</scope>
</reference>
<keyword evidence="3" id="KW-0560">Oxidoreductase</keyword>
<dbReference type="Gene3D" id="3.40.50.720">
    <property type="entry name" value="NAD(P)-binding Rossmann-like Domain"/>
    <property type="match status" value="1"/>
</dbReference>
<keyword evidence="2" id="KW-0521">NADP</keyword>
<dbReference type="SUPFAM" id="SSF51735">
    <property type="entry name" value="NAD(P)-binding Rossmann-fold domains"/>
    <property type="match status" value="1"/>
</dbReference>
<dbReference type="InterPro" id="IPR001509">
    <property type="entry name" value="Epimerase_deHydtase"/>
</dbReference>
<dbReference type="FunFam" id="3.40.50.720:FF:000428">
    <property type="entry name" value="Leucoanthocyanidin reductase"/>
    <property type="match status" value="1"/>
</dbReference>
<dbReference type="Proteomes" id="UP000006038">
    <property type="component" value="Chromosome 4"/>
</dbReference>
<reference evidence="7" key="1">
    <citation type="journal article" date="2013" name="Nat. Commun.">
        <title>Whole-genome sequencing of Oryza brachyantha reveals mechanisms underlying Oryza genome evolution.</title>
        <authorList>
            <person name="Chen J."/>
            <person name="Huang Q."/>
            <person name="Gao D."/>
            <person name="Wang J."/>
            <person name="Lang Y."/>
            <person name="Liu T."/>
            <person name="Li B."/>
            <person name="Bai Z."/>
            <person name="Luis Goicoechea J."/>
            <person name="Liang C."/>
            <person name="Chen C."/>
            <person name="Zhang W."/>
            <person name="Sun S."/>
            <person name="Liao Y."/>
            <person name="Zhang X."/>
            <person name="Yang L."/>
            <person name="Song C."/>
            <person name="Wang M."/>
            <person name="Shi J."/>
            <person name="Liu G."/>
            <person name="Liu J."/>
            <person name="Zhou H."/>
            <person name="Zhou W."/>
            <person name="Yu Q."/>
            <person name="An N."/>
            <person name="Chen Y."/>
            <person name="Cai Q."/>
            <person name="Wang B."/>
            <person name="Liu B."/>
            <person name="Min J."/>
            <person name="Huang Y."/>
            <person name="Wu H."/>
            <person name="Li Z."/>
            <person name="Zhang Y."/>
            <person name="Yin Y."/>
            <person name="Song W."/>
            <person name="Jiang J."/>
            <person name="Jackson S.A."/>
            <person name="Wing R.A."/>
            <person name="Wang J."/>
            <person name="Chen M."/>
        </authorList>
    </citation>
    <scope>NUCLEOTIDE SEQUENCE [LARGE SCALE GENOMIC DNA]</scope>
    <source>
        <strain evidence="7">cv. IRGC 101232</strain>
    </source>
</reference>
<dbReference type="PANTHER" id="PTHR10366">
    <property type="entry name" value="NAD DEPENDENT EPIMERASE/DEHYDRATASE"/>
    <property type="match status" value="1"/>
</dbReference>
<organism evidence="7">
    <name type="scientific">Oryza brachyantha</name>
    <name type="common">malo sina</name>
    <dbReference type="NCBI Taxonomy" id="4533"/>
    <lineage>
        <taxon>Eukaryota</taxon>
        <taxon>Viridiplantae</taxon>
        <taxon>Streptophyta</taxon>
        <taxon>Embryophyta</taxon>
        <taxon>Tracheophyta</taxon>
        <taxon>Spermatophyta</taxon>
        <taxon>Magnoliopsida</taxon>
        <taxon>Liliopsida</taxon>
        <taxon>Poales</taxon>
        <taxon>Poaceae</taxon>
        <taxon>BOP clade</taxon>
        <taxon>Oryzoideae</taxon>
        <taxon>Oryzeae</taxon>
        <taxon>Oryzinae</taxon>
        <taxon>Oryza</taxon>
    </lineage>
</organism>
<dbReference type="eggNOG" id="KOG1502">
    <property type="taxonomic scope" value="Eukaryota"/>
</dbReference>
<evidence type="ECO:0000256" key="3">
    <source>
        <dbReference type="ARBA" id="ARBA00023002"/>
    </source>
</evidence>
<proteinExistence type="inferred from homology"/>
<keyword evidence="8" id="KW-1185">Reference proteome</keyword>
<evidence type="ECO:0000256" key="2">
    <source>
        <dbReference type="ARBA" id="ARBA00022857"/>
    </source>
</evidence>
<dbReference type="InterPro" id="IPR036291">
    <property type="entry name" value="NAD(P)-bd_dom_sf"/>
</dbReference>
<dbReference type="EnsemblPlants" id="OB04G33190.1">
    <property type="protein sequence ID" value="OB04G33190.1"/>
    <property type="gene ID" value="OB04G33190"/>
</dbReference>
<accession>J3M1P4</accession>
<keyword evidence="4" id="KW-0284">Flavonoid biosynthesis</keyword>
<evidence type="ECO:0000313" key="8">
    <source>
        <dbReference type="Proteomes" id="UP000006038"/>
    </source>
</evidence>
<dbReference type="CDD" id="cd08958">
    <property type="entry name" value="FR_SDR_e"/>
    <property type="match status" value="1"/>
</dbReference>
<evidence type="ECO:0000313" key="7">
    <source>
        <dbReference type="EnsemblPlants" id="OB04G33190.1"/>
    </source>
</evidence>
<comment type="pathway">
    <text evidence="1">Secondary metabolite biosynthesis; flavonoid biosynthesis.</text>
</comment>
<comment type="similarity">
    <text evidence="5">Belongs to the NAD(P)-dependent epimerase/dehydratase family. Dihydroflavonol-4-reductase subfamily.</text>
</comment>
<dbReference type="Pfam" id="PF01370">
    <property type="entry name" value="Epimerase"/>
    <property type="match status" value="1"/>
</dbReference>
<feature type="domain" description="NAD-dependent epimerase/dehydratase" evidence="6">
    <location>
        <begin position="10"/>
        <end position="266"/>
    </location>
</feature>
<protein>
    <recommendedName>
        <fullName evidence="6">NAD-dependent epimerase/dehydratase domain-containing protein</fullName>
    </recommendedName>
</protein>
<dbReference type="HOGENOM" id="CLU_007383_9_0_1"/>
<dbReference type="PANTHER" id="PTHR10366:SF288">
    <property type="entry name" value="ANTHOCYANIDIN REDUCTASE"/>
    <property type="match status" value="1"/>
</dbReference>